<feature type="transmembrane region" description="Helical" evidence="8">
    <location>
        <begin position="300"/>
        <end position="318"/>
    </location>
</feature>
<name>A0A7W6F8U8_9HYPH</name>
<accession>A0A7W6F8U8</accession>
<evidence type="ECO:0000256" key="6">
    <source>
        <dbReference type="ARBA" id="ARBA00022989"/>
    </source>
</evidence>
<dbReference type="PANTHER" id="PTHR23522">
    <property type="entry name" value="BLL5896 PROTEIN"/>
    <property type="match status" value="1"/>
</dbReference>
<comment type="caution">
    <text evidence="10">The sequence shown here is derived from an EMBL/GenBank/DDBJ whole genome shotgun (WGS) entry which is preliminary data.</text>
</comment>
<evidence type="ECO:0000256" key="1">
    <source>
        <dbReference type="ARBA" id="ARBA00004429"/>
    </source>
</evidence>
<keyword evidence="2" id="KW-0813">Transport</keyword>
<reference evidence="10 11" key="1">
    <citation type="submission" date="2020-08" db="EMBL/GenBank/DDBJ databases">
        <title>Genomic Encyclopedia of Type Strains, Phase IV (KMG-IV): sequencing the most valuable type-strain genomes for metagenomic binning, comparative biology and taxonomic classification.</title>
        <authorList>
            <person name="Goeker M."/>
        </authorList>
    </citation>
    <scope>NUCLEOTIDE SEQUENCE [LARGE SCALE GENOMIC DNA]</scope>
    <source>
        <strain evidence="10 11">DSM 24105</strain>
    </source>
</reference>
<feature type="transmembrane region" description="Helical" evidence="8">
    <location>
        <begin position="236"/>
        <end position="255"/>
    </location>
</feature>
<evidence type="ECO:0000256" key="5">
    <source>
        <dbReference type="ARBA" id="ARBA00022692"/>
    </source>
</evidence>
<feature type="transmembrane region" description="Helical" evidence="8">
    <location>
        <begin position="165"/>
        <end position="185"/>
    </location>
</feature>
<dbReference type="EMBL" id="JACIDN010000009">
    <property type="protein sequence ID" value="MBB3904882.1"/>
    <property type="molecule type" value="Genomic_DNA"/>
</dbReference>
<feature type="transmembrane region" description="Helical" evidence="8">
    <location>
        <begin position="46"/>
        <end position="65"/>
    </location>
</feature>
<keyword evidence="4" id="KW-0997">Cell inner membrane</keyword>
<sequence>MPPAPPPPGPSVAPNAFRLALLYTVVFVEIGIAMPFMPVWLNAQHLDAGLIGGLLALPIAIRIVATAPLMGLIDRGFSARTLLLTGSLVLAATYALMPAGAALGWGLLAVLIAINAVAAAPMVASIDYLTLAAVRLSAEEESAAQAGAGRAGTARPKRRLDYPRIRMAGSIGFLGANLAGGALLGVLGEAFAVPLLLTGLALIASAVAYASRDVAGGAGRASPGTERPRLPRKLRLAIGAAALIQASHAAIYAFGSIAWSTAGVPGAWIGALWAIGVAAEILLFAVIGRVPAPWRSPFRLLALGAAAAILRAIGMAWAGDSLPALVGLQMLHAFTFGATHFGAMNAVSAFAPDGARGRAQGTVSSATALCSSLATLGCGVVYRSAGPATTFALMAPVALAGLCLVGFAARAARRGG</sequence>
<evidence type="ECO:0000313" key="10">
    <source>
        <dbReference type="EMBL" id="MBB3904882.1"/>
    </source>
</evidence>
<feature type="domain" description="Major facilitator superfamily associated" evidence="9">
    <location>
        <begin position="18"/>
        <end position="392"/>
    </location>
</feature>
<dbReference type="Pfam" id="PF12832">
    <property type="entry name" value="MFS_1_like"/>
    <property type="match status" value="1"/>
</dbReference>
<dbReference type="Proteomes" id="UP000517759">
    <property type="component" value="Unassembled WGS sequence"/>
</dbReference>
<keyword evidence="6 8" id="KW-1133">Transmembrane helix</keyword>
<dbReference type="Gene3D" id="1.20.1250.20">
    <property type="entry name" value="MFS general substrate transporter like domains"/>
    <property type="match status" value="2"/>
</dbReference>
<keyword evidence="7 8" id="KW-0472">Membrane</keyword>
<evidence type="ECO:0000313" key="11">
    <source>
        <dbReference type="Proteomes" id="UP000517759"/>
    </source>
</evidence>
<dbReference type="GO" id="GO:0015528">
    <property type="term" value="F:lactose:proton symporter activity"/>
    <property type="evidence" value="ECO:0007669"/>
    <property type="project" value="TreeGrafter"/>
</dbReference>
<evidence type="ECO:0000256" key="8">
    <source>
        <dbReference type="SAM" id="Phobius"/>
    </source>
</evidence>
<feature type="transmembrane region" description="Helical" evidence="8">
    <location>
        <begin position="330"/>
        <end position="351"/>
    </location>
</feature>
<dbReference type="AlphaFoldDB" id="A0A7W6F8U8"/>
<feature type="transmembrane region" description="Helical" evidence="8">
    <location>
        <begin position="267"/>
        <end position="288"/>
    </location>
</feature>
<evidence type="ECO:0000256" key="4">
    <source>
        <dbReference type="ARBA" id="ARBA00022519"/>
    </source>
</evidence>
<evidence type="ECO:0000259" key="9">
    <source>
        <dbReference type="Pfam" id="PF12832"/>
    </source>
</evidence>
<dbReference type="GO" id="GO:0005886">
    <property type="term" value="C:plasma membrane"/>
    <property type="evidence" value="ECO:0007669"/>
    <property type="project" value="UniProtKB-SubCell"/>
</dbReference>
<keyword evidence="3" id="KW-1003">Cell membrane</keyword>
<evidence type="ECO:0000256" key="2">
    <source>
        <dbReference type="ARBA" id="ARBA00022448"/>
    </source>
</evidence>
<dbReference type="InterPro" id="IPR024989">
    <property type="entry name" value="MFS_assoc_dom"/>
</dbReference>
<evidence type="ECO:0000256" key="7">
    <source>
        <dbReference type="ARBA" id="ARBA00023136"/>
    </source>
</evidence>
<dbReference type="InterPro" id="IPR036259">
    <property type="entry name" value="MFS_trans_sf"/>
</dbReference>
<dbReference type="PIRSF" id="PIRSF004925">
    <property type="entry name" value="HcaT"/>
    <property type="match status" value="1"/>
</dbReference>
<dbReference type="SUPFAM" id="SSF103473">
    <property type="entry name" value="MFS general substrate transporter"/>
    <property type="match status" value="1"/>
</dbReference>
<dbReference type="GO" id="GO:0030395">
    <property type="term" value="F:lactose binding"/>
    <property type="evidence" value="ECO:0007669"/>
    <property type="project" value="TreeGrafter"/>
</dbReference>
<evidence type="ECO:0000256" key="3">
    <source>
        <dbReference type="ARBA" id="ARBA00022475"/>
    </source>
</evidence>
<protein>
    <submittedName>
        <fullName evidence="10">PPP family 3-phenylpropionic acid transporter</fullName>
    </submittedName>
</protein>
<feature type="transmembrane region" description="Helical" evidence="8">
    <location>
        <begin position="363"/>
        <end position="382"/>
    </location>
</feature>
<dbReference type="NCBIfam" id="NF037955">
    <property type="entry name" value="mfs"/>
    <property type="match status" value="1"/>
</dbReference>
<comment type="subcellular location">
    <subcellularLocation>
        <location evidence="1">Cell inner membrane</location>
        <topology evidence="1">Multi-pass membrane protein</topology>
    </subcellularLocation>
</comment>
<dbReference type="PANTHER" id="PTHR23522:SF10">
    <property type="entry name" value="3-PHENYLPROPIONIC ACID TRANSPORTER-RELATED"/>
    <property type="match status" value="1"/>
</dbReference>
<feature type="transmembrane region" description="Helical" evidence="8">
    <location>
        <begin position="388"/>
        <end position="409"/>
    </location>
</feature>
<dbReference type="InterPro" id="IPR026032">
    <property type="entry name" value="HcaT-like"/>
</dbReference>
<keyword evidence="5 8" id="KW-0812">Transmembrane</keyword>
<proteinExistence type="predicted"/>
<feature type="transmembrane region" description="Helical" evidence="8">
    <location>
        <begin position="20"/>
        <end position="40"/>
    </location>
</feature>
<gene>
    <name evidence="10" type="ORF">GGR33_004408</name>
</gene>
<feature type="transmembrane region" description="Helical" evidence="8">
    <location>
        <begin position="191"/>
        <end position="210"/>
    </location>
</feature>
<organism evidence="10 11">
    <name type="scientific">Methylobacterium brachythecii</name>
    <dbReference type="NCBI Taxonomy" id="1176177"/>
    <lineage>
        <taxon>Bacteria</taxon>
        <taxon>Pseudomonadati</taxon>
        <taxon>Pseudomonadota</taxon>
        <taxon>Alphaproteobacteria</taxon>
        <taxon>Hyphomicrobiales</taxon>
        <taxon>Methylobacteriaceae</taxon>
        <taxon>Methylobacterium</taxon>
    </lineage>
</organism>